<feature type="transmembrane region" description="Helical" evidence="8">
    <location>
        <begin position="76"/>
        <end position="98"/>
    </location>
</feature>
<dbReference type="InterPro" id="IPR038770">
    <property type="entry name" value="Na+/solute_symporter_sf"/>
</dbReference>
<keyword evidence="3" id="KW-0813">Transport</keyword>
<feature type="transmembrane region" description="Helical" evidence="8">
    <location>
        <begin position="50"/>
        <end position="70"/>
    </location>
</feature>
<evidence type="ECO:0000256" key="3">
    <source>
        <dbReference type="ARBA" id="ARBA00022448"/>
    </source>
</evidence>
<dbReference type="KEGG" id="enn:FRE64_02560"/>
<dbReference type="InterPro" id="IPR004776">
    <property type="entry name" value="Mem_transp_PIN-like"/>
</dbReference>
<evidence type="ECO:0000256" key="5">
    <source>
        <dbReference type="ARBA" id="ARBA00022692"/>
    </source>
</evidence>
<feature type="transmembrane region" description="Helical" evidence="8">
    <location>
        <begin position="206"/>
        <end position="228"/>
    </location>
</feature>
<feature type="transmembrane region" description="Helical" evidence="8">
    <location>
        <begin position="110"/>
        <end position="133"/>
    </location>
</feature>
<organism evidence="9 10">
    <name type="scientific">Euhalothece natronophila Z-M001</name>
    <dbReference type="NCBI Taxonomy" id="522448"/>
    <lineage>
        <taxon>Bacteria</taxon>
        <taxon>Bacillati</taxon>
        <taxon>Cyanobacteriota</taxon>
        <taxon>Cyanophyceae</taxon>
        <taxon>Oscillatoriophycideae</taxon>
        <taxon>Chroococcales</taxon>
        <taxon>Halothecacae</taxon>
        <taxon>Halothece cluster</taxon>
        <taxon>Euhalothece</taxon>
    </lineage>
</organism>
<feature type="transmembrane region" description="Helical" evidence="8">
    <location>
        <begin position="145"/>
        <end position="167"/>
    </location>
</feature>
<accession>A0A5B8NIX8</accession>
<evidence type="ECO:0000256" key="1">
    <source>
        <dbReference type="ARBA" id="ARBA00004651"/>
    </source>
</evidence>
<keyword evidence="10" id="KW-1185">Reference proteome</keyword>
<reference evidence="9" key="1">
    <citation type="submission" date="2019-08" db="EMBL/GenBank/DDBJ databases">
        <title>Carotenoids and Carotenoid Binding Proteins in the Halophilic Cyanobacterium Euhalothece sp. ZM00.</title>
        <authorList>
            <person name="Cho S.M."/>
            <person name="Song J.Y."/>
            <person name="Park Y.-I."/>
        </authorList>
    </citation>
    <scope>NUCLEOTIDE SEQUENCE [LARGE SCALE GENOMIC DNA]</scope>
    <source>
        <strain evidence="9">Z-M001</strain>
    </source>
</reference>
<evidence type="ECO:0000256" key="2">
    <source>
        <dbReference type="ARBA" id="ARBA00010145"/>
    </source>
</evidence>
<comment type="similarity">
    <text evidence="2">Belongs to the auxin efflux carrier (TC 2.A.69) family.</text>
</comment>
<feature type="transmembrane region" description="Helical" evidence="8">
    <location>
        <begin position="275"/>
        <end position="293"/>
    </location>
</feature>
<proteinExistence type="inferred from homology"/>
<feature type="transmembrane region" description="Helical" evidence="8">
    <location>
        <begin position="12"/>
        <end position="29"/>
    </location>
</feature>
<dbReference type="GO" id="GO:0055085">
    <property type="term" value="P:transmembrane transport"/>
    <property type="evidence" value="ECO:0007669"/>
    <property type="project" value="InterPro"/>
</dbReference>
<feature type="transmembrane region" description="Helical" evidence="8">
    <location>
        <begin position="249"/>
        <end position="269"/>
    </location>
</feature>
<dbReference type="AlphaFoldDB" id="A0A5B8NIX8"/>
<dbReference type="PANTHER" id="PTHR36838:SF1">
    <property type="entry name" value="SLR1864 PROTEIN"/>
    <property type="match status" value="1"/>
</dbReference>
<protein>
    <submittedName>
        <fullName evidence="9">AEC family transporter</fullName>
    </submittedName>
</protein>
<feature type="transmembrane region" description="Helical" evidence="8">
    <location>
        <begin position="179"/>
        <end position="200"/>
    </location>
</feature>
<evidence type="ECO:0000256" key="7">
    <source>
        <dbReference type="ARBA" id="ARBA00023136"/>
    </source>
</evidence>
<dbReference type="Gene3D" id="1.20.1530.20">
    <property type="match status" value="1"/>
</dbReference>
<keyword evidence="7 8" id="KW-0472">Membrane</keyword>
<name>A0A5B8NIX8_9CHRO</name>
<dbReference type="Pfam" id="PF03547">
    <property type="entry name" value="Mem_trans"/>
    <property type="match status" value="1"/>
</dbReference>
<evidence type="ECO:0000256" key="6">
    <source>
        <dbReference type="ARBA" id="ARBA00022989"/>
    </source>
</evidence>
<evidence type="ECO:0000256" key="8">
    <source>
        <dbReference type="SAM" id="Phobius"/>
    </source>
</evidence>
<keyword evidence="6 8" id="KW-1133">Transmembrane helix</keyword>
<dbReference type="GO" id="GO:0005886">
    <property type="term" value="C:plasma membrane"/>
    <property type="evidence" value="ECO:0007669"/>
    <property type="project" value="UniProtKB-SubCell"/>
</dbReference>
<evidence type="ECO:0000256" key="4">
    <source>
        <dbReference type="ARBA" id="ARBA00022475"/>
    </source>
</evidence>
<evidence type="ECO:0000313" key="10">
    <source>
        <dbReference type="Proteomes" id="UP000318453"/>
    </source>
</evidence>
<feature type="transmembrane region" description="Helical" evidence="8">
    <location>
        <begin position="302"/>
        <end position="323"/>
    </location>
</feature>
<dbReference type="PANTHER" id="PTHR36838">
    <property type="entry name" value="AUXIN EFFLUX CARRIER FAMILY PROTEIN"/>
    <property type="match status" value="1"/>
</dbReference>
<dbReference type="RefSeq" id="WP_146294529.1">
    <property type="nucleotide sequence ID" value="NZ_CP042326.1"/>
</dbReference>
<evidence type="ECO:0000313" key="9">
    <source>
        <dbReference type="EMBL" id="QDZ38918.1"/>
    </source>
</evidence>
<sequence>MSTILQLITNLYIPIFSAISVGFGISFILTHRRFKNRFNASLQEIVPKKLGQFLFWIGVPISIINFLHQADLSGNVFMAPVIAWVAILLALGLSWLGFRPYLKEIEPSTQGSFLLSSMFGNTGYMGFPVTLLLPQLGAEYFGWALFYDLLGTLLGAYGLGVFLALRFGHAVEGKKSNPWFILLQVIIKNPTVFAFILGLFLRQITFPSLLAISLNGFAWSVVMLSLILMGIRLQQLSSWRNIKPSAMAVSVRMLLVPIIVAMGLTALGFSGPPRLVMVLQSGMPCAFATIVISDNYGLNREVVVGAVALSSIMLLITLPLWLWGFSTW</sequence>
<comment type="subcellular location">
    <subcellularLocation>
        <location evidence="1">Cell membrane</location>
        <topology evidence="1">Multi-pass membrane protein</topology>
    </subcellularLocation>
</comment>
<gene>
    <name evidence="9" type="ORF">FRE64_02560</name>
</gene>
<dbReference type="Proteomes" id="UP000318453">
    <property type="component" value="Chromosome"/>
</dbReference>
<dbReference type="EMBL" id="CP042326">
    <property type="protein sequence ID" value="QDZ38918.1"/>
    <property type="molecule type" value="Genomic_DNA"/>
</dbReference>
<keyword evidence="5 8" id="KW-0812">Transmembrane</keyword>
<keyword evidence="4" id="KW-1003">Cell membrane</keyword>
<dbReference type="OrthoDB" id="419762at2"/>